<name>A0ABN2ZSR7_9ACTN</name>
<sequence>MTVLNSPDHHFGRGARQPERPDGATTSEPIGSRLTHALFGDEAISEARTQSLRSRTREAQCFATSNHLKEQQVLADLFRRSPALKVSQRWSSATATPCCAPPDMAPAAHALLDH</sequence>
<accession>A0ABN2ZSR7</accession>
<evidence type="ECO:0000256" key="1">
    <source>
        <dbReference type="SAM" id="MobiDB-lite"/>
    </source>
</evidence>
<comment type="caution">
    <text evidence="2">The sequence shown here is derived from an EMBL/GenBank/DDBJ whole genome shotgun (WGS) entry which is preliminary data.</text>
</comment>
<dbReference type="Proteomes" id="UP001501020">
    <property type="component" value="Unassembled WGS sequence"/>
</dbReference>
<gene>
    <name evidence="2" type="ORF">GCM10009727_48540</name>
</gene>
<evidence type="ECO:0000313" key="3">
    <source>
        <dbReference type="Proteomes" id="UP001501020"/>
    </source>
</evidence>
<feature type="region of interest" description="Disordered" evidence="1">
    <location>
        <begin position="1"/>
        <end position="41"/>
    </location>
</feature>
<evidence type="ECO:0000313" key="2">
    <source>
        <dbReference type="EMBL" id="GAA2146873.1"/>
    </source>
</evidence>
<feature type="compositionally biased region" description="Basic and acidic residues" evidence="1">
    <location>
        <begin position="7"/>
        <end position="22"/>
    </location>
</feature>
<reference evidence="2 3" key="1">
    <citation type="journal article" date="2019" name="Int. J. Syst. Evol. Microbiol.">
        <title>The Global Catalogue of Microorganisms (GCM) 10K type strain sequencing project: providing services to taxonomists for standard genome sequencing and annotation.</title>
        <authorList>
            <consortium name="The Broad Institute Genomics Platform"/>
            <consortium name="The Broad Institute Genome Sequencing Center for Infectious Disease"/>
            <person name="Wu L."/>
            <person name="Ma J."/>
        </authorList>
    </citation>
    <scope>NUCLEOTIDE SEQUENCE [LARGE SCALE GENOMIC DNA]</scope>
    <source>
        <strain evidence="2 3">JCM 13850</strain>
    </source>
</reference>
<dbReference type="EMBL" id="BAAAMR010000044">
    <property type="protein sequence ID" value="GAA2146873.1"/>
    <property type="molecule type" value="Genomic_DNA"/>
</dbReference>
<organism evidence="2 3">
    <name type="scientific">Actinomadura napierensis</name>
    <dbReference type="NCBI Taxonomy" id="267854"/>
    <lineage>
        <taxon>Bacteria</taxon>
        <taxon>Bacillati</taxon>
        <taxon>Actinomycetota</taxon>
        <taxon>Actinomycetes</taxon>
        <taxon>Streptosporangiales</taxon>
        <taxon>Thermomonosporaceae</taxon>
        <taxon>Actinomadura</taxon>
    </lineage>
</organism>
<proteinExistence type="predicted"/>
<protein>
    <submittedName>
        <fullName evidence="2">Uncharacterized protein</fullName>
    </submittedName>
</protein>
<keyword evidence="3" id="KW-1185">Reference proteome</keyword>